<evidence type="ECO:0000313" key="2">
    <source>
        <dbReference type="EMBL" id="KAF2554428.1"/>
    </source>
</evidence>
<name>A0A8S9HEV9_BRACR</name>
<accession>A0A8S9HEV9</accession>
<comment type="caution">
    <text evidence="2">The sequence shown here is derived from an EMBL/GenBank/DDBJ whole genome shotgun (WGS) entry which is preliminary data.</text>
</comment>
<dbReference type="AlphaFoldDB" id="A0A8S9HEV9"/>
<dbReference type="EMBL" id="QGKW02001988">
    <property type="protein sequence ID" value="KAF2554428.1"/>
    <property type="molecule type" value="Genomic_DNA"/>
</dbReference>
<gene>
    <name evidence="2" type="ORF">F2Q68_00036206</name>
</gene>
<sequence>MSMYEQKKSSSDPSSLNPLNVSGLDLQVNGTEPLNMLAGSTDRLTESSLE</sequence>
<evidence type="ECO:0000256" key="1">
    <source>
        <dbReference type="SAM" id="MobiDB-lite"/>
    </source>
</evidence>
<dbReference type="Proteomes" id="UP000712281">
    <property type="component" value="Unassembled WGS sequence"/>
</dbReference>
<proteinExistence type="predicted"/>
<evidence type="ECO:0000313" key="3">
    <source>
        <dbReference type="Proteomes" id="UP000712281"/>
    </source>
</evidence>
<feature type="compositionally biased region" description="Low complexity" evidence="1">
    <location>
        <begin position="11"/>
        <end position="22"/>
    </location>
</feature>
<organism evidence="2 3">
    <name type="scientific">Brassica cretica</name>
    <name type="common">Mustard</name>
    <dbReference type="NCBI Taxonomy" id="69181"/>
    <lineage>
        <taxon>Eukaryota</taxon>
        <taxon>Viridiplantae</taxon>
        <taxon>Streptophyta</taxon>
        <taxon>Embryophyta</taxon>
        <taxon>Tracheophyta</taxon>
        <taxon>Spermatophyta</taxon>
        <taxon>Magnoliopsida</taxon>
        <taxon>eudicotyledons</taxon>
        <taxon>Gunneridae</taxon>
        <taxon>Pentapetalae</taxon>
        <taxon>rosids</taxon>
        <taxon>malvids</taxon>
        <taxon>Brassicales</taxon>
        <taxon>Brassicaceae</taxon>
        <taxon>Brassiceae</taxon>
        <taxon>Brassica</taxon>
    </lineage>
</organism>
<reference evidence="2" key="1">
    <citation type="submission" date="2019-12" db="EMBL/GenBank/DDBJ databases">
        <title>Genome sequencing and annotation of Brassica cretica.</title>
        <authorList>
            <person name="Studholme D.J."/>
            <person name="Sarris P.F."/>
        </authorList>
    </citation>
    <scope>NUCLEOTIDE SEQUENCE</scope>
    <source>
        <strain evidence="2">PFS-001/15</strain>
        <tissue evidence="2">Leaf</tissue>
    </source>
</reference>
<protein>
    <submittedName>
        <fullName evidence="2">Uncharacterized protein</fullName>
    </submittedName>
</protein>
<feature type="compositionally biased region" description="Basic and acidic residues" evidence="1">
    <location>
        <begin position="1"/>
        <end position="10"/>
    </location>
</feature>
<feature type="region of interest" description="Disordered" evidence="1">
    <location>
        <begin position="1"/>
        <end position="50"/>
    </location>
</feature>